<protein>
    <submittedName>
        <fullName evidence="2">Uncharacterized protein</fullName>
    </submittedName>
</protein>
<comment type="caution">
    <text evidence="2">The sequence shown here is derived from an EMBL/GenBank/DDBJ whole genome shotgun (WGS) entry which is preliminary data.</text>
</comment>
<gene>
    <name evidence="2" type="ORF">PCA20602_02233</name>
</gene>
<feature type="region of interest" description="Disordered" evidence="1">
    <location>
        <begin position="14"/>
        <end position="40"/>
    </location>
</feature>
<feature type="compositionally biased region" description="Polar residues" evidence="1">
    <location>
        <begin position="14"/>
        <end position="26"/>
    </location>
</feature>
<name>A0ABY6VZK1_9BURK</name>
<reference evidence="2 3" key="1">
    <citation type="submission" date="2019-08" db="EMBL/GenBank/DDBJ databases">
        <authorList>
            <person name="Peeters C."/>
        </authorList>
    </citation>
    <scope>NUCLEOTIDE SEQUENCE [LARGE SCALE GENOMIC DNA]</scope>
    <source>
        <strain evidence="2 3">LMG 20602</strain>
    </source>
</reference>
<accession>A0ABY6VZK1</accession>
<keyword evidence="3" id="KW-1185">Reference proteome</keyword>
<evidence type="ECO:0000313" key="2">
    <source>
        <dbReference type="EMBL" id="VVE02983.1"/>
    </source>
</evidence>
<evidence type="ECO:0000313" key="3">
    <source>
        <dbReference type="Proteomes" id="UP000366065"/>
    </source>
</evidence>
<sequence>MTVKRKALLRTDNKAASLNVPATQPSGEEDPSFQPTPPIIDPNALADRENIPDNVYPFNIVKATFEGQPINFTAPIEAHYTLGYRTRYYVDGVSDGVEGSIGQPDLDAGFFTIGVQPTLLTHGMHTLTYGVKPEFDPDWGENSVETYFTLDFEEPENLGEGEVPVEAENGLTDQILTNLGNVLEVTLPSWGNQFYLDKIVGIIRQVGGADHTIPEVKIPYPYDFSDPVVLEFPRALLEQVGDGILEITYKITDLAGNESDEAFVKLIDVFIQGGIDDLEPPEVPLHEDDDLIVEEDARTPVVVRIPGHASVEPGFTIVVLWGSRALDGVVFNGDNTQPFMLDVEVPYGVVAAEWNENKDAEEYADIDVNYVVYGAGGREVGRPDTATPVRVNLSQAGGEDPDEETPENEALGAPIVRHSAWQAGERENYIPDASVQVDHTIVIPWFVRAADGTITDQHAFLPGDKIIFMYDGVAAGEYTIANQDVVNEIDLERALLWQTVEAAGSGEKDVQYIVERTLIPDGQVNTSLSPPTAVEVEDTGDLPGGGEPLDDAYFNDAVITWRIVVEHGGFAPMTVPLYANQEIGDRVRVHVLCNAWASGQPDGAPLPDAEWGGPDEVNEVPGFDFETIITDRNAGADLTFAWPQAVLVNAYPLARARIQYSVSRNDGSGTVTSNEGGRHIVELGNMPNPPQPAGTQSVGSRTVRRHRPTLAEALAGVGRSPEARQAALNAYVRAWRTTSSQRRAFREYKQEREAQLLKLSKTEHRIDDPLQRKLAEIAARPTPDPFKKE</sequence>
<dbReference type="RefSeq" id="WP_150721276.1">
    <property type="nucleotide sequence ID" value="NZ_CABPRV010000004.1"/>
</dbReference>
<feature type="region of interest" description="Disordered" evidence="1">
    <location>
        <begin position="684"/>
        <end position="703"/>
    </location>
</feature>
<organism evidence="2 3">
    <name type="scientific">Pandoraea capi</name>
    <dbReference type="NCBI Taxonomy" id="2508286"/>
    <lineage>
        <taxon>Bacteria</taxon>
        <taxon>Pseudomonadati</taxon>
        <taxon>Pseudomonadota</taxon>
        <taxon>Betaproteobacteria</taxon>
        <taxon>Burkholderiales</taxon>
        <taxon>Burkholderiaceae</taxon>
        <taxon>Pandoraea</taxon>
    </lineage>
</organism>
<dbReference type="EMBL" id="CABPRV010000004">
    <property type="protein sequence ID" value="VVE02983.1"/>
    <property type="molecule type" value="Genomic_DNA"/>
</dbReference>
<dbReference type="Proteomes" id="UP000366065">
    <property type="component" value="Unassembled WGS sequence"/>
</dbReference>
<evidence type="ECO:0000256" key="1">
    <source>
        <dbReference type="SAM" id="MobiDB-lite"/>
    </source>
</evidence>
<proteinExistence type="predicted"/>